<dbReference type="Proteomes" id="UP000251717">
    <property type="component" value="Unassembled WGS sequence"/>
</dbReference>
<evidence type="ECO:0000313" key="3">
    <source>
        <dbReference type="Proteomes" id="UP000251717"/>
    </source>
</evidence>
<comment type="caution">
    <text evidence="2">The sequence shown here is derived from an EMBL/GenBank/DDBJ whole genome shotgun (WGS) entry which is preliminary data.</text>
</comment>
<name>A0A315XLW4_9EURY</name>
<accession>A0A315XLW4</accession>
<dbReference type="Pfam" id="PF09823">
    <property type="entry name" value="DUF2357"/>
    <property type="match status" value="1"/>
</dbReference>
<gene>
    <name evidence="2" type="ORF">MBBTH_10920</name>
</gene>
<dbReference type="AlphaFoldDB" id="A0A315XLW4"/>
<dbReference type="EMBL" id="MZGS01000021">
    <property type="protein sequence ID" value="PWB87295.1"/>
    <property type="molecule type" value="Genomic_DNA"/>
</dbReference>
<keyword evidence="3" id="KW-1185">Reference proteome</keyword>
<feature type="domain" description="DUF2357" evidence="1">
    <location>
        <begin position="106"/>
        <end position="339"/>
    </location>
</feature>
<reference evidence="2 3" key="1">
    <citation type="submission" date="2017-03" db="EMBL/GenBank/DDBJ databases">
        <title>Genome sequence of Methanobrevibacter thaueri.</title>
        <authorList>
            <person name="Poehlein A."/>
            <person name="Seedorf H."/>
            <person name="Daniel R."/>
        </authorList>
    </citation>
    <scope>NUCLEOTIDE SEQUENCE [LARGE SCALE GENOMIC DNA]</scope>
    <source>
        <strain evidence="2 3">DSM 11995</strain>
    </source>
</reference>
<dbReference type="InterPro" id="IPR018633">
    <property type="entry name" value="DUF2357"/>
</dbReference>
<organism evidence="2 3">
    <name type="scientific">Methanobrevibacter thaueri</name>
    <dbReference type="NCBI Taxonomy" id="190975"/>
    <lineage>
        <taxon>Archaea</taxon>
        <taxon>Methanobacteriati</taxon>
        <taxon>Methanobacteriota</taxon>
        <taxon>Methanomada group</taxon>
        <taxon>Methanobacteria</taxon>
        <taxon>Methanobacteriales</taxon>
        <taxon>Methanobacteriaceae</taxon>
        <taxon>Methanobrevibacter</taxon>
    </lineage>
</organism>
<evidence type="ECO:0000313" key="2">
    <source>
        <dbReference type="EMBL" id="PWB87295.1"/>
    </source>
</evidence>
<dbReference type="Pfam" id="PF04411">
    <property type="entry name" value="PDDEXK_7"/>
    <property type="match status" value="1"/>
</dbReference>
<proteinExistence type="predicted"/>
<evidence type="ECO:0000259" key="1">
    <source>
        <dbReference type="Pfam" id="PF09823"/>
    </source>
</evidence>
<dbReference type="OrthoDB" id="67718at2157"/>
<protein>
    <recommendedName>
        <fullName evidence="1">DUF2357 domain-containing protein</fullName>
    </recommendedName>
</protein>
<dbReference type="RefSeq" id="WP_116592047.1">
    <property type="nucleotide sequence ID" value="NZ_MZGS01000021.1"/>
</dbReference>
<dbReference type="InterPro" id="IPR007505">
    <property type="entry name" value="PDDEXK_7"/>
</dbReference>
<sequence>MKQTVKITTPVGTITLTSESHYSQNNTINLDNIELNNVPIKYNYSQDIPIIYNKTNEFANICILEELKYDISFETDYDNLEVFKTLNNFPDNSPLTLFKFSNNYKGSLQFSSYVGKTFLDIYHEEECVFKLPIEVQSRKLNYNKHYPKMIGDLSKYASGIIFELNSPSYQEFILENNNQSPYEKFMILEYIFQEEHLPSIIEYLSRNLYSTLENVKEEVPISFAQNINPNDLIDAILDSEELYADIPLRINETKNEDTIDVAENKFYKYFLELIHDFIIHLLNDLDEGYASDKLKIYKKELNYYLSQKYFKEISRLNYIPLNSQVLQKKEGYRDILSYYLMFEFGFKLKWRELSDELKGHEKKVFELYEYWCYFQLIEILEIICDMKVNFEDIFVFTDDKMSLKLGEGIGKTFNYKGYDVKLLYNKTFKRSDDDYKSYSVQLRPDYSLEVHANNKTYYIHFDAKYKMYVDSETFKNEDIVKMHAYKDAIPNTIGAYVLYPGRNHRIYYENEFESVGAFGLIPGEEKFDKIKELICNLLDNIENI</sequence>